<proteinExistence type="predicted"/>
<dbReference type="AlphaFoldDB" id="A0A1I7X8M3"/>
<dbReference type="Proteomes" id="UP000095283">
    <property type="component" value="Unplaced"/>
</dbReference>
<accession>A0A1I7X8M3</accession>
<protein>
    <submittedName>
        <fullName evidence="2">Uncharacterized protein</fullName>
    </submittedName>
</protein>
<name>A0A1I7X8M3_HETBA</name>
<organism evidence="1 2">
    <name type="scientific">Heterorhabditis bacteriophora</name>
    <name type="common">Entomopathogenic nematode worm</name>
    <dbReference type="NCBI Taxonomy" id="37862"/>
    <lineage>
        <taxon>Eukaryota</taxon>
        <taxon>Metazoa</taxon>
        <taxon>Ecdysozoa</taxon>
        <taxon>Nematoda</taxon>
        <taxon>Chromadorea</taxon>
        <taxon>Rhabditida</taxon>
        <taxon>Rhabditina</taxon>
        <taxon>Rhabditomorpha</taxon>
        <taxon>Strongyloidea</taxon>
        <taxon>Heterorhabditidae</taxon>
        <taxon>Heterorhabditis</taxon>
    </lineage>
</organism>
<evidence type="ECO:0000313" key="2">
    <source>
        <dbReference type="WBParaSite" id="Hba_13783"/>
    </source>
</evidence>
<keyword evidence="1" id="KW-1185">Reference proteome</keyword>
<sequence>MTKFPLSTGQYNGQYCRQLLQRRHQRPEKTFVDARRHFPSSVMVSAEITASDHRTGHQLMEPKQLFSYTDSNFQIFEAKTFGYQIHLI</sequence>
<reference evidence="2" key="1">
    <citation type="submission" date="2016-11" db="UniProtKB">
        <authorList>
            <consortium name="WormBaseParasite"/>
        </authorList>
    </citation>
    <scope>IDENTIFICATION</scope>
</reference>
<dbReference type="WBParaSite" id="Hba_13783">
    <property type="protein sequence ID" value="Hba_13783"/>
    <property type="gene ID" value="Hba_13783"/>
</dbReference>
<evidence type="ECO:0000313" key="1">
    <source>
        <dbReference type="Proteomes" id="UP000095283"/>
    </source>
</evidence>